<dbReference type="VEuPathDB" id="FungiDB:VP01_2804g3"/>
<feature type="region of interest" description="Disordered" evidence="1">
    <location>
        <begin position="77"/>
        <end position="116"/>
    </location>
</feature>
<dbReference type="Proteomes" id="UP000037035">
    <property type="component" value="Unassembled WGS sequence"/>
</dbReference>
<dbReference type="OrthoDB" id="10635753at2759"/>
<gene>
    <name evidence="2" type="ORF">VP01_2804g3</name>
</gene>
<proteinExistence type="predicted"/>
<comment type="caution">
    <text evidence="2">The sequence shown here is derived from an EMBL/GenBank/DDBJ whole genome shotgun (WGS) entry which is preliminary data.</text>
</comment>
<name>A0A0L6V2H8_9BASI</name>
<evidence type="ECO:0000313" key="2">
    <source>
        <dbReference type="EMBL" id="KNZ54969.1"/>
    </source>
</evidence>
<feature type="compositionally biased region" description="Basic and acidic residues" evidence="1">
    <location>
        <begin position="99"/>
        <end position="116"/>
    </location>
</feature>
<dbReference type="AlphaFoldDB" id="A0A0L6V2H8"/>
<feature type="compositionally biased region" description="Polar residues" evidence="1">
    <location>
        <begin position="85"/>
        <end position="94"/>
    </location>
</feature>
<reference evidence="2 3" key="1">
    <citation type="submission" date="2015-08" db="EMBL/GenBank/DDBJ databases">
        <title>Next Generation Sequencing and Analysis of the Genome of Puccinia sorghi L Schw, the Causal Agent of Maize Common Rust.</title>
        <authorList>
            <person name="Rochi L."/>
            <person name="Burguener G."/>
            <person name="Darino M."/>
            <person name="Turjanski A."/>
            <person name="Kreff E."/>
            <person name="Dieguez M.J."/>
            <person name="Sacco F."/>
        </authorList>
    </citation>
    <scope>NUCLEOTIDE SEQUENCE [LARGE SCALE GENOMIC DNA]</scope>
    <source>
        <strain evidence="2 3">RO10H11247</strain>
    </source>
</reference>
<accession>A0A0L6V2H8</accession>
<evidence type="ECO:0000256" key="1">
    <source>
        <dbReference type="SAM" id="MobiDB-lite"/>
    </source>
</evidence>
<organism evidence="2 3">
    <name type="scientific">Puccinia sorghi</name>
    <dbReference type="NCBI Taxonomy" id="27349"/>
    <lineage>
        <taxon>Eukaryota</taxon>
        <taxon>Fungi</taxon>
        <taxon>Dikarya</taxon>
        <taxon>Basidiomycota</taxon>
        <taxon>Pucciniomycotina</taxon>
        <taxon>Pucciniomycetes</taxon>
        <taxon>Pucciniales</taxon>
        <taxon>Pucciniaceae</taxon>
        <taxon>Puccinia</taxon>
    </lineage>
</organism>
<dbReference type="EMBL" id="LAVV01007729">
    <property type="protein sequence ID" value="KNZ54969.1"/>
    <property type="molecule type" value="Genomic_DNA"/>
</dbReference>
<sequence length="116" mass="13290">MWAVETEKMFSSFETILEGTAKTLGVRPPVEDNLKEKMKKVFESRLDSWKAKIQDGVTNNREVILVEDEITISQLKPIKKRSRPSEITSTTPANKKSRTSNDKALVKALERRKWGN</sequence>
<protein>
    <submittedName>
        <fullName evidence="2">Uncharacterized protein</fullName>
    </submittedName>
</protein>
<keyword evidence="3" id="KW-1185">Reference proteome</keyword>
<evidence type="ECO:0000313" key="3">
    <source>
        <dbReference type="Proteomes" id="UP000037035"/>
    </source>
</evidence>